<gene>
    <name evidence="8" type="ORF">OBE_10500</name>
</gene>
<evidence type="ECO:0000256" key="6">
    <source>
        <dbReference type="ARBA" id="ARBA00023136"/>
    </source>
</evidence>
<accession>K1SIV0</accession>
<dbReference type="PANTHER" id="PTHR43663">
    <property type="entry name" value="CHROMATE TRANSPORT PROTEIN-RELATED"/>
    <property type="match status" value="1"/>
</dbReference>
<evidence type="ECO:0000256" key="5">
    <source>
        <dbReference type="ARBA" id="ARBA00022989"/>
    </source>
</evidence>
<keyword evidence="5 7" id="KW-1133">Transmembrane helix</keyword>
<evidence type="ECO:0000313" key="8">
    <source>
        <dbReference type="EMBL" id="EKC57498.1"/>
    </source>
</evidence>
<feature type="transmembrane region" description="Helical" evidence="7">
    <location>
        <begin position="131"/>
        <end position="150"/>
    </location>
</feature>
<evidence type="ECO:0000256" key="1">
    <source>
        <dbReference type="ARBA" id="ARBA00004651"/>
    </source>
</evidence>
<protein>
    <submittedName>
        <fullName evidence="8">Chromate transport protein</fullName>
    </submittedName>
</protein>
<dbReference type="AlphaFoldDB" id="K1SIV0"/>
<keyword evidence="6 7" id="KW-0472">Membrane</keyword>
<keyword evidence="3" id="KW-1003">Cell membrane</keyword>
<keyword evidence="4 7" id="KW-0812">Transmembrane</keyword>
<evidence type="ECO:0000256" key="2">
    <source>
        <dbReference type="ARBA" id="ARBA00005262"/>
    </source>
</evidence>
<feature type="non-terminal residue" evidence="8">
    <location>
        <position position="1"/>
    </location>
</feature>
<reference evidence="8" key="1">
    <citation type="journal article" date="2013" name="Environ. Microbiol.">
        <title>Microbiota from the distal guts of lean and obese adolescents exhibit partial functional redundancy besides clear differences in community structure.</title>
        <authorList>
            <person name="Ferrer M."/>
            <person name="Ruiz A."/>
            <person name="Lanza F."/>
            <person name="Haange S.B."/>
            <person name="Oberbach A."/>
            <person name="Till H."/>
            <person name="Bargiela R."/>
            <person name="Campoy C."/>
            <person name="Segura M.T."/>
            <person name="Richter M."/>
            <person name="von Bergen M."/>
            <person name="Seifert J."/>
            <person name="Suarez A."/>
        </authorList>
    </citation>
    <scope>NUCLEOTIDE SEQUENCE</scope>
</reference>
<comment type="caution">
    <text evidence="8">The sequence shown here is derived from an EMBL/GenBank/DDBJ whole genome shotgun (WGS) entry which is preliminary data.</text>
</comment>
<dbReference type="PANTHER" id="PTHR43663:SF1">
    <property type="entry name" value="CHROMATE TRANSPORTER"/>
    <property type="match status" value="1"/>
</dbReference>
<proteinExistence type="inferred from homology"/>
<dbReference type="InterPro" id="IPR052518">
    <property type="entry name" value="CHR_Transporter"/>
</dbReference>
<dbReference type="InterPro" id="IPR003370">
    <property type="entry name" value="Chromate_transpt"/>
</dbReference>
<comment type="similarity">
    <text evidence="2">Belongs to the chromate ion transporter (CHR) (TC 2.A.51) family.</text>
</comment>
<comment type="subcellular location">
    <subcellularLocation>
        <location evidence="1">Cell membrane</location>
        <topology evidence="1">Multi-pass membrane protein</topology>
    </subcellularLocation>
</comment>
<sequence>LMKKKFVDELHWITEEEMLDMTALAESAPGAIAVNAAILVGWQVEGLLGMITAVVGTILPPMVILSIISYFYNVFAANVYVALVLKGMQAGVAAVILDVVCSMGGKVIASHSAVSLFLMVAAFAANYIFGVNVVLIILAAALFGVVRAALARKRTV</sequence>
<dbReference type="GO" id="GO:0005886">
    <property type="term" value="C:plasma membrane"/>
    <property type="evidence" value="ECO:0007669"/>
    <property type="project" value="UniProtKB-SubCell"/>
</dbReference>
<name>K1SIV0_9ZZZZ</name>
<dbReference type="EMBL" id="AJWZ01007228">
    <property type="protein sequence ID" value="EKC57498.1"/>
    <property type="molecule type" value="Genomic_DNA"/>
</dbReference>
<evidence type="ECO:0000256" key="3">
    <source>
        <dbReference type="ARBA" id="ARBA00022475"/>
    </source>
</evidence>
<evidence type="ECO:0000256" key="7">
    <source>
        <dbReference type="SAM" id="Phobius"/>
    </source>
</evidence>
<evidence type="ECO:0000256" key="4">
    <source>
        <dbReference type="ARBA" id="ARBA00022692"/>
    </source>
</evidence>
<organism evidence="8">
    <name type="scientific">human gut metagenome</name>
    <dbReference type="NCBI Taxonomy" id="408170"/>
    <lineage>
        <taxon>unclassified sequences</taxon>
        <taxon>metagenomes</taxon>
        <taxon>organismal metagenomes</taxon>
    </lineage>
</organism>
<dbReference type="Pfam" id="PF02417">
    <property type="entry name" value="Chromate_transp"/>
    <property type="match status" value="1"/>
</dbReference>
<dbReference type="GO" id="GO:0015109">
    <property type="term" value="F:chromate transmembrane transporter activity"/>
    <property type="evidence" value="ECO:0007669"/>
    <property type="project" value="InterPro"/>
</dbReference>